<dbReference type="InterPro" id="IPR015422">
    <property type="entry name" value="PyrdxlP-dep_Trfase_small"/>
</dbReference>
<comment type="cofactor">
    <cofactor evidence="1">
        <name>pyridoxal 5'-phosphate</name>
        <dbReference type="ChEBI" id="CHEBI:597326"/>
    </cofactor>
</comment>
<keyword evidence="9" id="KW-1185">Reference proteome</keyword>
<name>A0AAU9ILW0_9CILI</name>
<comment type="caution">
    <text evidence="8">The sequence shown here is derived from an EMBL/GenBank/DDBJ whole genome shotgun (WGS) entry which is preliminary data.</text>
</comment>
<dbReference type="CDD" id="cd00610">
    <property type="entry name" value="OAT_like"/>
    <property type="match status" value="1"/>
</dbReference>
<evidence type="ECO:0000313" key="9">
    <source>
        <dbReference type="Proteomes" id="UP001162131"/>
    </source>
</evidence>
<comment type="catalytic activity">
    <reaction evidence="6">
        <text>4-aminobutanoate + 2-oxoglutarate = succinate semialdehyde + L-glutamate</text>
        <dbReference type="Rhea" id="RHEA:23352"/>
        <dbReference type="ChEBI" id="CHEBI:16810"/>
        <dbReference type="ChEBI" id="CHEBI:29985"/>
        <dbReference type="ChEBI" id="CHEBI:57706"/>
        <dbReference type="ChEBI" id="CHEBI:59888"/>
        <dbReference type="EC" id="2.6.1.19"/>
    </reaction>
</comment>
<dbReference type="GO" id="GO:0009450">
    <property type="term" value="P:gamma-aminobutyric acid catabolic process"/>
    <property type="evidence" value="ECO:0007669"/>
    <property type="project" value="TreeGrafter"/>
</dbReference>
<keyword evidence="5 7" id="KW-0663">Pyridoxal phosphate</keyword>
<dbReference type="Gene3D" id="3.40.640.10">
    <property type="entry name" value="Type I PLP-dependent aspartate aminotransferase-like (Major domain)"/>
    <property type="match status" value="1"/>
</dbReference>
<evidence type="ECO:0000256" key="5">
    <source>
        <dbReference type="ARBA" id="ARBA00022898"/>
    </source>
</evidence>
<dbReference type="Gene3D" id="3.90.1150.10">
    <property type="entry name" value="Aspartate Aminotransferase, domain 1"/>
    <property type="match status" value="1"/>
</dbReference>
<dbReference type="AlphaFoldDB" id="A0AAU9ILW0"/>
<proteinExistence type="inferred from homology"/>
<dbReference type="Pfam" id="PF00202">
    <property type="entry name" value="Aminotran_3"/>
    <property type="match status" value="1"/>
</dbReference>
<dbReference type="GO" id="GO:0034386">
    <property type="term" value="F:4-aminobutyrate:2-oxoglutarate transaminase activity"/>
    <property type="evidence" value="ECO:0007669"/>
    <property type="project" value="UniProtKB-EC"/>
</dbReference>
<dbReference type="PIRSF" id="PIRSF000521">
    <property type="entry name" value="Transaminase_4ab_Lys_Orn"/>
    <property type="match status" value="1"/>
</dbReference>
<comment type="similarity">
    <text evidence="2 7">Belongs to the class-III pyridoxal-phosphate-dependent aminotransferase family.</text>
</comment>
<sequence>MRAITKAINSLKNYSPILAEEPAGPQVLTDIPGPRSKVLLSTLNNFSQDPRTIKLFIDFKRSKGNYAVDADGNVLLETYSQVASLPIGYNHPALLRAARSPEYRKYLSQRQTTEMPDKNWPTMIQEILIPIAPKGLTEVIPSCGCGAGANEYAYKLAFAHAMKKNRNGASPSIQELEDALHNKGNDLAILSFKSSFHGRTFGALTTTQSKPIHKLGLPTFDWPSIQFPDIKHPYAENETHNKAEENRALAELEMAFKTSSKQIAGVVVEPILGEGGDKYASPEFYIRLQDIVHQNGALVIADEVQTGVGATGKFWGHEHWGSHADPDIVTFAKRMQISGIFYKPHLRADRAYSIYNSWHGDPIRLLNLKTVVEVMEDEDLLALSRSTGSVLKNGLMELQRRFPISNIRGLGSFMAFDLDDGKTAEALVDEMIKAGVNCGTCGCRSIRLRPCLTFEAKHAEIYLERVEYALRKMFSDNPKAW</sequence>
<dbReference type="GO" id="GO:0030170">
    <property type="term" value="F:pyridoxal phosphate binding"/>
    <property type="evidence" value="ECO:0007669"/>
    <property type="project" value="InterPro"/>
</dbReference>
<evidence type="ECO:0000256" key="2">
    <source>
        <dbReference type="ARBA" id="ARBA00008954"/>
    </source>
</evidence>
<evidence type="ECO:0008006" key="10">
    <source>
        <dbReference type="Google" id="ProtNLM"/>
    </source>
</evidence>
<dbReference type="EMBL" id="CAJZBQ010000010">
    <property type="protein sequence ID" value="CAG9313138.1"/>
    <property type="molecule type" value="Genomic_DNA"/>
</dbReference>
<dbReference type="Proteomes" id="UP001162131">
    <property type="component" value="Unassembled WGS sequence"/>
</dbReference>
<gene>
    <name evidence="8" type="ORF">BSTOLATCC_MIC8414</name>
</gene>
<dbReference type="InterPro" id="IPR005814">
    <property type="entry name" value="Aminotrans_3"/>
</dbReference>
<dbReference type="SUPFAM" id="SSF53383">
    <property type="entry name" value="PLP-dependent transferases"/>
    <property type="match status" value="1"/>
</dbReference>
<evidence type="ECO:0000256" key="7">
    <source>
        <dbReference type="RuleBase" id="RU003560"/>
    </source>
</evidence>
<dbReference type="PANTHER" id="PTHR43206">
    <property type="entry name" value="AMINOTRANSFERASE"/>
    <property type="match status" value="1"/>
</dbReference>
<evidence type="ECO:0000256" key="4">
    <source>
        <dbReference type="ARBA" id="ARBA00022679"/>
    </source>
</evidence>
<dbReference type="GO" id="GO:0005739">
    <property type="term" value="C:mitochondrion"/>
    <property type="evidence" value="ECO:0007669"/>
    <property type="project" value="TreeGrafter"/>
</dbReference>
<keyword evidence="3" id="KW-0032">Aminotransferase</keyword>
<evidence type="ECO:0000256" key="6">
    <source>
        <dbReference type="ARBA" id="ARBA00048021"/>
    </source>
</evidence>
<dbReference type="FunFam" id="3.40.640.10:FF:000073">
    <property type="entry name" value="Probable 4-aminobutyrate aminotransferase"/>
    <property type="match status" value="1"/>
</dbReference>
<protein>
    <recommendedName>
        <fullName evidence="10">Gamma-amino-N-butyrate transaminase</fullName>
    </recommendedName>
</protein>
<evidence type="ECO:0000256" key="1">
    <source>
        <dbReference type="ARBA" id="ARBA00001933"/>
    </source>
</evidence>
<dbReference type="InterPro" id="IPR015424">
    <property type="entry name" value="PyrdxlP-dep_Trfase"/>
</dbReference>
<accession>A0AAU9ILW0</accession>
<dbReference type="InterPro" id="IPR015421">
    <property type="entry name" value="PyrdxlP-dep_Trfase_major"/>
</dbReference>
<evidence type="ECO:0000256" key="3">
    <source>
        <dbReference type="ARBA" id="ARBA00022576"/>
    </source>
</evidence>
<keyword evidence="4" id="KW-0808">Transferase</keyword>
<reference evidence="8" key="1">
    <citation type="submission" date="2021-09" db="EMBL/GenBank/DDBJ databases">
        <authorList>
            <consortium name="AG Swart"/>
            <person name="Singh M."/>
            <person name="Singh A."/>
            <person name="Seah K."/>
            <person name="Emmerich C."/>
        </authorList>
    </citation>
    <scope>NUCLEOTIDE SEQUENCE</scope>
    <source>
        <strain evidence="8">ATCC30299</strain>
    </source>
</reference>
<organism evidence="8 9">
    <name type="scientific">Blepharisma stoltei</name>
    <dbReference type="NCBI Taxonomy" id="1481888"/>
    <lineage>
        <taxon>Eukaryota</taxon>
        <taxon>Sar</taxon>
        <taxon>Alveolata</taxon>
        <taxon>Ciliophora</taxon>
        <taxon>Postciliodesmatophora</taxon>
        <taxon>Heterotrichea</taxon>
        <taxon>Heterotrichida</taxon>
        <taxon>Blepharismidae</taxon>
        <taxon>Blepharisma</taxon>
    </lineage>
</organism>
<evidence type="ECO:0000313" key="8">
    <source>
        <dbReference type="EMBL" id="CAG9313138.1"/>
    </source>
</evidence>
<dbReference type="PANTHER" id="PTHR43206:SF1">
    <property type="entry name" value="4-AMINOBUTYRATE AMINOTRANSFERASE, MITOCHONDRIAL"/>
    <property type="match status" value="1"/>
</dbReference>